<evidence type="ECO:0000256" key="5">
    <source>
        <dbReference type="ARBA" id="ARBA00023136"/>
    </source>
</evidence>
<evidence type="ECO:0000256" key="3">
    <source>
        <dbReference type="ARBA" id="ARBA00022692"/>
    </source>
</evidence>
<evidence type="ECO:0000256" key="4">
    <source>
        <dbReference type="ARBA" id="ARBA00022989"/>
    </source>
</evidence>
<protein>
    <submittedName>
        <fullName evidence="8">Type II secretion system F family protein</fullName>
    </submittedName>
</protein>
<keyword evidence="4 6" id="KW-1133">Transmembrane helix</keyword>
<gene>
    <name evidence="8" type="ORF">RDV89_16860</name>
</gene>
<evidence type="ECO:0000313" key="8">
    <source>
        <dbReference type="EMBL" id="MDT9594760.1"/>
    </source>
</evidence>
<keyword evidence="5 6" id="KW-0472">Membrane</keyword>
<name>A0ABU3PZV6_9ACTN</name>
<dbReference type="Proteomes" id="UP001268542">
    <property type="component" value="Unassembled WGS sequence"/>
</dbReference>
<accession>A0ABU3PZV6</accession>
<dbReference type="EMBL" id="JAVYII010000008">
    <property type="protein sequence ID" value="MDT9594760.1"/>
    <property type="molecule type" value="Genomic_DNA"/>
</dbReference>
<keyword evidence="2" id="KW-1003">Cell membrane</keyword>
<keyword evidence="3 6" id="KW-0812">Transmembrane</keyword>
<dbReference type="RefSeq" id="WP_315734819.1">
    <property type="nucleotide sequence ID" value="NZ_JAVYII010000008.1"/>
</dbReference>
<evidence type="ECO:0000313" key="9">
    <source>
        <dbReference type="Proteomes" id="UP001268542"/>
    </source>
</evidence>
<sequence length="289" mass="28810">MNAPDVPGLLLGAGVPGLTAAALAALGAALLVAPPPRAVRVVGPRHALDDHLGASGAPARRRGGRGGALLAVVVAAVALVGGAGLVVLWVGLAVAVVLAGRSLLLRRRASAAAATRRTRVVAACDLLAAELRAGRPPGTALDAAAQDWEELQPVVRAEALGADVVGAWRDVARRPGAGGLRLVAAAWQVSERSGAGLAAVLARVAALTRATEATRRTVASELASARATARLMAGLPVVALLLGGTTGGDPVAFLLGTPVGLACLVGGLALGWLGLWWMERIADDVVGRA</sequence>
<feature type="domain" description="Type II secretion system protein GspF" evidence="7">
    <location>
        <begin position="123"/>
        <end position="241"/>
    </location>
</feature>
<dbReference type="PANTHER" id="PTHR35007:SF4">
    <property type="entry name" value="CONSERVED TRANSMEMBRANE PROTEIN-RELATED"/>
    <property type="match status" value="1"/>
</dbReference>
<dbReference type="InterPro" id="IPR018076">
    <property type="entry name" value="T2SS_GspF_dom"/>
</dbReference>
<dbReference type="Pfam" id="PF00482">
    <property type="entry name" value="T2SSF"/>
    <property type="match status" value="1"/>
</dbReference>
<evidence type="ECO:0000259" key="7">
    <source>
        <dbReference type="Pfam" id="PF00482"/>
    </source>
</evidence>
<feature type="transmembrane region" description="Helical" evidence="6">
    <location>
        <begin position="227"/>
        <end position="245"/>
    </location>
</feature>
<feature type="transmembrane region" description="Helical" evidence="6">
    <location>
        <begin position="9"/>
        <end position="33"/>
    </location>
</feature>
<evidence type="ECO:0000256" key="6">
    <source>
        <dbReference type="SAM" id="Phobius"/>
    </source>
</evidence>
<dbReference type="PANTHER" id="PTHR35007">
    <property type="entry name" value="INTEGRAL MEMBRANE PROTEIN-RELATED"/>
    <property type="match status" value="1"/>
</dbReference>
<evidence type="ECO:0000256" key="1">
    <source>
        <dbReference type="ARBA" id="ARBA00004651"/>
    </source>
</evidence>
<proteinExistence type="predicted"/>
<reference evidence="8 9" key="1">
    <citation type="submission" date="2023-08" db="EMBL/GenBank/DDBJ databases">
        <title>Nocardioides seae sp. nov., a bacterium isolated from a soil.</title>
        <authorList>
            <person name="Wang X."/>
        </authorList>
    </citation>
    <scope>NUCLEOTIDE SEQUENCE [LARGE SCALE GENOMIC DNA]</scope>
    <source>
        <strain evidence="8 9">YZH12</strain>
    </source>
</reference>
<evidence type="ECO:0000256" key="2">
    <source>
        <dbReference type="ARBA" id="ARBA00022475"/>
    </source>
</evidence>
<keyword evidence="9" id="KW-1185">Reference proteome</keyword>
<comment type="caution">
    <text evidence="8">The sequence shown here is derived from an EMBL/GenBank/DDBJ whole genome shotgun (WGS) entry which is preliminary data.</text>
</comment>
<comment type="subcellular location">
    <subcellularLocation>
        <location evidence="1">Cell membrane</location>
        <topology evidence="1">Multi-pass membrane protein</topology>
    </subcellularLocation>
</comment>
<organism evidence="8 9">
    <name type="scientific">Nocardioides imazamoxiresistens</name>
    <dbReference type="NCBI Taxonomy" id="3231893"/>
    <lineage>
        <taxon>Bacteria</taxon>
        <taxon>Bacillati</taxon>
        <taxon>Actinomycetota</taxon>
        <taxon>Actinomycetes</taxon>
        <taxon>Propionibacteriales</taxon>
        <taxon>Nocardioidaceae</taxon>
        <taxon>Nocardioides</taxon>
    </lineage>
</organism>
<feature type="transmembrane region" description="Helical" evidence="6">
    <location>
        <begin position="68"/>
        <end position="98"/>
    </location>
</feature>
<feature type="transmembrane region" description="Helical" evidence="6">
    <location>
        <begin position="251"/>
        <end position="278"/>
    </location>
</feature>